<reference evidence="4 5" key="1">
    <citation type="submission" date="2016-10" db="EMBL/GenBank/DDBJ databases">
        <authorList>
            <person name="de Groot N.N."/>
        </authorList>
    </citation>
    <scope>NUCLEOTIDE SEQUENCE [LARGE SCALE GENOMIC DNA]</scope>
    <source>
        <strain evidence="4 5">LMG 27731</strain>
    </source>
</reference>
<name>A0A1I7EJJ5_9BURK</name>
<dbReference type="Gene3D" id="3.40.630.10">
    <property type="entry name" value="Zn peptidases"/>
    <property type="match status" value="1"/>
</dbReference>
<feature type="binding site" evidence="2">
    <location>
        <position position="142"/>
    </location>
    <ligand>
        <name>Mn(2+)</name>
        <dbReference type="ChEBI" id="CHEBI:29035"/>
        <label>2</label>
    </ligand>
</feature>
<dbReference type="CDD" id="cd05666">
    <property type="entry name" value="M20_Acy1-like"/>
    <property type="match status" value="1"/>
</dbReference>
<dbReference type="InterPro" id="IPR036264">
    <property type="entry name" value="Bact_exopeptidase_dim_dom"/>
</dbReference>
<feature type="binding site" evidence="2">
    <location>
        <position position="366"/>
    </location>
    <ligand>
        <name>Mn(2+)</name>
        <dbReference type="ChEBI" id="CHEBI:29035"/>
        <label>2</label>
    </ligand>
</feature>
<accession>A0A1I7EJJ5</accession>
<dbReference type="GO" id="GO:0019877">
    <property type="term" value="P:diaminopimelate biosynthetic process"/>
    <property type="evidence" value="ECO:0007669"/>
    <property type="project" value="UniProtKB-ARBA"/>
</dbReference>
<dbReference type="InterPro" id="IPR011650">
    <property type="entry name" value="Peptidase_M20_dimer"/>
</dbReference>
<dbReference type="InterPro" id="IPR017439">
    <property type="entry name" value="Amidohydrolase"/>
</dbReference>
<keyword evidence="2" id="KW-0479">Metal-binding</keyword>
<dbReference type="NCBIfam" id="TIGR01891">
    <property type="entry name" value="amidohydrolases"/>
    <property type="match status" value="1"/>
</dbReference>
<dbReference type="OrthoDB" id="8875216at2"/>
<gene>
    <name evidence="4" type="ORF">SAMN05192563_10253</name>
</gene>
<protein>
    <submittedName>
        <fullName evidence="4">Hippurate hydrolase</fullName>
    </submittedName>
</protein>
<dbReference type="AlphaFoldDB" id="A0A1I7EJJ5"/>
<dbReference type="SUPFAM" id="SSF53187">
    <property type="entry name" value="Zn-dependent exopeptidases"/>
    <property type="match status" value="1"/>
</dbReference>
<dbReference type="EMBL" id="FPBH01000025">
    <property type="protein sequence ID" value="SFU24111.1"/>
    <property type="molecule type" value="Genomic_DNA"/>
</dbReference>
<feature type="binding site" evidence="2">
    <location>
        <position position="170"/>
    </location>
    <ligand>
        <name>Mn(2+)</name>
        <dbReference type="ChEBI" id="CHEBI:29035"/>
        <label>2</label>
    </ligand>
</feature>
<dbReference type="InterPro" id="IPR002933">
    <property type="entry name" value="Peptidase_M20"/>
</dbReference>
<dbReference type="RefSeq" id="WP_093642579.1">
    <property type="nucleotide sequence ID" value="NZ_FPBH01000025.1"/>
</dbReference>
<dbReference type="Pfam" id="PF07687">
    <property type="entry name" value="M20_dimer"/>
    <property type="match status" value="1"/>
</dbReference>
<feature type="binding site" evidence="2">
    <location>
        <position position="107"/>
    </location>
    <ligand>
        <name>Mn(2+)</name>
        <dbReference type="ChEBI" id="CHEBI:29035"/>
        <label>2</label>
    </ligand>
</feature>
<dbReference type="GO" id="GO:0046872">
    <property type="term" value="F:metal ion binding"/>
    <property type="evidence" value="ECO:0007669"/>
    <property type="project" value="UniProtKB-KW"/>
</dbReference>
<dbReference type="SUPFAM" id="SSF55031">
    <property type="entry name" value="Bacterial exopeptidase dimerisation domain"/>
    <property type="match status" value="1"/>
</dbReference>
<comment type="cofactor">
    <cofactor evidence="2">
        <name>Mn(2+)</name>
        <dbReference type="ChEBI" id="CHEBI:29035"/>
    </cofactor>
    <text evidence="2">The Mn(2+) ion enhances activity.</text>
</comment>
<keyword evidence="2" id="KW-0464">Manganese</keyword>
<sequence length="396" mass="42808">MPNTQHFCTLDETSDLNDELRGIRHRLHQHPELAYQEFQTSDLVAEALESWGYEVTRGLGGTGMVASLKSGTGSRAVAVRADMDALPITEATGLPYSSVHPGKMHACGHDGHTTMVLGAARHLARTRRFDGTVHLVFQPAEEVGSDSGAQRMIADGLFERFPCEAIFGLHNHPGAPAGTFMFRSGPFMAACDTVDITIHGRGGHAARPHLATDPLVIGAGLVTALQTVVSRNIDPMQPAVVTIGAFNAGHAPNVIPETARLQLSVRSFDPEVRKLLEARIRALANAHVQAHGASVEIDYVPGYPVLVNSTQETEFALQVARELVGDERVVDGFGPIAGSEDFAFYLQEKPGCFLRVGNGKDTPMLHNAKYDFNDDNLTVGAAFWTRLVERFLASKV</sequence>
<dbReference type="PIRSF" id="PIRSF005962">
    <property type="entry name" value="Pept_M20D_amidohydro"/>
    <property type="match status" value="1"/>
</dbReference>
<evidence type="ECO:0000259" key="3">
    <source>
        <dbReference type="Pfam" id="PF07687"/>
    </source>
</evidence>
<evidence type="ECO:0000313" key="4">
    <source>
        <dbReference type="EMBL" id="SFU24111.1"/>
    </source>
</evidence>
<feature type="domain" description="Peptidase M20 dimerisation" evidence="3">
    <location>
        <begin position="194"/>
        <end position="288"/>
    </location>
</feature>
<dbReference type="Pfam" id="PF01546">
    <property type="entry name" value="Peptidase_M20"/>
    <property type="match status" value="1"/>
</dbReference>
<dbReference type="PANTHER" id="PTHR11014:SF63">
    <property type="entry name" value="METALLOPEPTIDASE, PUTATIVE (AFU_ORTHOLOGUE AFUA_6G09600)-RELATED"/>
    <property type="match status" value="1"/>
</dbReference>
<proteinExistence type="predicted"/>
<feature type="binding site" evidence="2">
    <location>
        <position position="109"/>
    </location>
    <ligand>
        <name>Mn(2+)</name>
        <dbReference type="ChEBI" id="CHEBI:29035"/>
        <label>2</label>
    </ligand>
</feature>
<dbReference type="PANTHER" id="PTHR11014">
    <property type="entry name" value="PEPTIDASE M20 FAMILY MEMBER"/>
    <property type="match status" value="1"/>
</dbReference>
<dbReference type="Gene3D" id="3.30.70.360">
    <property type="match status" value="1"/>
</dbReference>
<evidence type="ECO:0000313" key="5">
    <source>
        <dbReference type="Proteomes" id="UP000198844"/>
    </source>
</evidence>
<dbReference type="Proteomes" id="UP000198844">
    <property type="component" value="Unassembled WGS sequence"/>
</dbReference>
<organism evidence="4 5">
    <name type="scientific">Paraburkholderia aspalathi</name>
    <dbReference type="NCBI Taxonomy" id="1324617"/>
    <lineage>
        <taxon>Bacteria</taxon>
        <taxon>Pseudomonadati</taxon>
        <taxon>Pseudomonadota</taxon>
        <taxon>Betaproteobacteria</taxon>
        <taxon>Burkholderiales</taxon>
        <taxon>Burkholderiaceae</taxon>
        <taxon>Paraburkholderia</taxon>
    </lineage>
</organism>
<dbReference type="GO" id="GO:0050118">
    <property type="term" value="F:N-acetyldiaminopimelate deacetylase activity"/>
    <property type="evidence" value="ECO:0007669"/>
    <property type="project" value="UniProtKB-ARBA"/>
</dbReference>
<evidence type="ECO:0000256" key="1">
    <source>
        <dbReference type="ARBA" id="ARBA00022801"/>
    </source>
</evidence>
<dbReference type="FunFam" id="3.30.70.360:FF:000001">
    <property type="entry name" value="N-acetyldiaminopimelate deacetylase"/>
    <property type="match status" value="1"/>
</dbReference>
<evidence type="ECO:0000256" key="2">
    <source>
        <dbReference type="PIRSR" id="PIRSR005962-1"/>
    </source>
</evidence>
<keyword evidence="1 4" id="KW-0378">Hydrolase</keyword>